<proteinExistence type="predicted"/>
<dbReference type="InterPro" id="IPR041667">
    <property type="entry name" value="Cupin_8"/>
</dbReference>
<accession>A0A6A6ENN0</accession>
<feature type="compositionally biased region" description="Polar residues" evidence="1">
    <location>
        <begin position="288"/>
        <end position="301"/>
    </location>
</feature>
<dbReference type="PANTHER" id="PTHR12461:SF101">
    <property type="entry name" value="TRNA WYBUTOSINE-SYNTHESIZING PROTEIN 4"/>
    <property type="match status" value="1"/>
</dbReference>
<evidence type="ECO:0000313" key="3">
    <source>
        <dbReference type="EMBL" id="KAF2193777.1"/>
    </source>
</evidence>
<reference evidence="3" key="1">
    <citation type="journal article" date="2020" name="Stud. Mycol.">
        <title>101 Dothideomycetes genomes: a test case for predicting lifestyles and emergence of pathogens.</title>
        <authorList>
            <person name="Haridas S."/>
            <person name="Albert R."/>
            <person name="Binder M."/>
            <person name="Bloem J."/>
            <person name="Labutti K."/>
            <person name="Salamov A."/>
            <person name="Andreopoulos B."/>
            <person name="Baker S."/>
            <person name="Barry K."/>
            <person name="Bills G."/>
            <person name="Bluhm B."/>
            <person name="Cannon C."/>
            <person name="Castanera R."/>
            <person name="Culley D."/>
            <person name="Daum C."/>
            <person name="Ezra D."/>
            <person name="Gonzalez J."/>
            <person name="Henrissat B."/>
            <person name="Kuo A."/>
            <person name="Liang C."/>
            <person name="Lipzen A."/>
            <person name="Lutzoni F."/>
            <person name="Magnuson J."/>
            <person name="Mondo S."/>
            <person name="Nolan M."/>
            <person name="Ohm R."/>
            <person name="Pangilinan J."/>
            <person name="Park H.-J."/>
            <person name="Ramirez L."/>
            <person name="Alfaro M."/>
            <person name="Sun H."/>
            <person name="Tritt A."/>
            <person name="Yoshinaga Y."/>
            <person name="Zwiers L.-H."/>
            <person name="Turgeon B."/>
            <person name="Goodwin S."/>
            <person name="Spatafora J."/>
            <person name="Crous P."/>
            <person name="Grigoriev I."/>
        </authorList>
    </citation>
    <scope>NUCLEOTIDE SEQUENCE</scope>
    <source>
        <strain evidence="3">CBS 207.26</strain>
    </source>
</reference>
<dbReference type="PROSITE" id="PS51184">
    <property type="entry name" value="JMJC"/>
    <property type="match status" value="1"/>
</dbReference>
<organism evidence="3 4">
    <name type="scientific">Zopfia rhizophila CBS 207.26</name>
    <dbReference type="NCBI Taxonomy" id="1314779"/>
    <lineage>
        <taxon>Eukaryota</taxon>
        <taxon>Fungi</taxon>
        <taxon>Dikarya</taxon>
        <taxon>Ascomycota</taxon>
        <taxon>Pezizomycotina</taxon>
        <taxon>Dothideomycetes</taxon>
        <taxon>Dothideomycetes incertae sedis</taxon>
        <taxon>Zopfiaceae</taxon>
        <taxon>Zopfia</taxon>
    </lineage>
</organism>
<name>A0A6A6ENN0_9PEZI</name>
<protein>
    <submittedName>
        <fullName evidence="3">Clavaminate synthase-like protein</fullName>
    </submittedName>
</protein>
<dbReference type="EMBL" id="ML994613">
    <property type="protein sequence ID" value="KAF2193777.1"/>
    <property type="molecule type" value="Genomic_DNA"/>
</dbReference>
<dbReference type="SMART" id="SM00558">
    <property type="entry name" value="JmjC"/>
    <property type="match status" value="1"/>
</dbReference>
<dbReference type="Proteomes" id="UP000800200">
    <property type="component" value="Unassembled WGS sequence"/>
</dbReference>
<gene>
    <name evidence="3" type="ORF">K469DRAFT_712593</name>
</gene>
<evidence type="ECO:0000256" key="1">
    <source>
        <dbReference type="SAM" id="MobiDB-lite"/>
    </source>
</evidence>
<dbReference type="Gene3D" id="2.60.120.650">
    <property type="entry name" value="Cupin"/>
    <property type="match status" value="1"/>
</dbReference>
<dbReference type="SUPFAM" id="SSF51197">
    <property type="entry name" value="Clavaminate synthase-like"/>
    <property type="match status" value="1"/>
</dbReference>
<feature type="domain" description="JmjC" evidence="2">
    <location>
        <begin position="350"/>
        <end position="538"/>
    </location>
</feature>
<dbReference type="Pfam" id="PF13621">
    <property type="entry name" value="Cupin_8"/>
    <property type="match status" value="1"/>
</dbReference>
<dbReference type="AlphaFoldDB" id="A0A6A6ENN0"/>
<evidence type="ECO:0000259" key="2">
    <source>
        <dbReference type="PROSITE" id="PS51184"/>
    </source>
</evidence>
<dbReference type="PANTHER" id="PTHR12461">
    <property type="entry name" value="HYPOXIA-INDUCIBLE FACTOR 1 ALPHA INHIBITOR-RELATED"/>
    <property type="match status" value="1"/>
</dbReference>
<evidence type="ECO:0000313" key="4">
    <source>
        <dbReference type="Proteomes" id="UP000800200"/>
    </source>
</evidence>
<keyword evidence="4" id="KW-1185">Reference proteome</keyword>
<dbReference type="InterPro" id="IPR003347">
    <property type="entry name" value="JmjC_dom"/>
</dbReference>
<dbReference type="OrthoDB" id="47172at2759"/>
<feature type="region of interest" description="Disordered" evidence="1">
    <location>
        <begin position="90"/>
        <end position="111"/>
    </location>
</feature>
<feature type="region of interest" description="Disordered" evidence="1">
    <location>
        <begin position="288"/>
        <end position="334"/>
    </location>
</feature>
<sequence length="538" mass="60049">MDKMAAADAPSLSEIIKLTHSELTIAPDDEIRECGQAALALLSRNPDHCMRLAYQKLHDMPYREIQTCWRRLYTDAALWKVLSILKTRNKDSKRGDMEEQQDGGIEQAGQGQGNWNTEVVRILDMTLILTGAPLREMLIELIFAALRVEVAELDELLQPPAKRRKLTTEPYAKPGKYRFPPKFPTIIANPPQLRFPITRGSNLSLSAFQKHISTAPETQVPLIITGAVDHWPALSERPWNSPSYLLSQTLDGRRLVPIEIGRSYTHQGWGQKILSFGEFMAEYMLNSSSQDTEELQASGSGPHSDKGNGSGGDNKLHTPTTGIPIPSMVPSLADQKDQKPLLEPAFKQTGYLAQHDLFAQIPSLRSDISIPDYCFSDPPPVPFTPPQTPKLDSPLLNAWFGPRGTISPLHTDPYYNILVQVVGYKYVRLYGPDQSSFLHPLGIDKMGVDMSNTSAVDLDEAMALFSALSPFGSQARREEKGEGVQEQMTKFEKQFPGFTAARYLEGVLGPGECLYLPVGWWHYVRSLTSSFSVSFWFN</sequence>